<dbReference type="InterPro" id="IPR051904">
    <property type="entry name" value="UPF0746_actin_org"/>
</dbReference>
<dbReference type="VEuPathDB" id="AmoebaDB:DICPUDRAFT_91878"/>
<dbReference type="RefSeq" id="XP_003287253.1">
    <property type="nucleotide sequence ID" value="XM_003287205.1"/>
</dbReference>
<accession>F0ZIK9</accession>
<dbReference type="EMBL" id="GL871033">
    <property type="protein sequence ID" value="EGC36244.1"/>
    <property type="molecule type" value="Genomic_DNA"/>
</dbReference>
<dbReference type="PANTHER" id="PTHR32488:SF76">
    <property type="entry name" value="ANKYRIN REPEAT-CONTAINING PROTEIN-RELATED"/>
    <property type="match status" value="1"/>
</dbReference>
<dbReference type="PANTHER" id="PTHR32488">
    <property type="entry name" value="UPF0746 PROTEIN DDB_G0280785-RELATED"/>
    <property type="match status" value="1"/>
</dbReference>
<dbReference type="KEGG" id="dpp:DICPUDRAFT_91878"/>
<reference evidence="2" key="1">
    <citation type="journal article" date="2011" name="Genome Biol.">
        <title>Comparative genomics of the social amoebae Dictyostelium discoideum and Dictyostelium purpureum.</title>
        <authorList>
            <consortium name="US DOE Joint Genome Institute (JGI-PGF)"/>
            <person name="Sucgang R."/>
            <person name="Kuo A."/>
            <person name="Tian X."/>
            <person name="Salerno W."/>
            <person name="Parikh A."/>
            <person name="Feasley C.L."/>
            <person name="Dalin E."/>
            <person name="Tu H."/>
            <person name="Huang E."/>
            <person name="Barry K."/>
            <person name="Lindquist E."/>
            <person name="Shapiro H."/>
            <person name="Bruce D."/>
            <person name="Schmutz J."/>
            <person name="Salamov A."/>
            <person name="Fey P."/>
            <person name="Gaudet P."/>
            <person name="Anjard C."/>
            <person name="Babu M.M."/>
            <person name="Basu S."/>
            <person name="Bushmanova Y."/>
            <person name="van der Wel H."/>
            <person name="Katoh-Kurasawa M."/>
            <person name="Dinh C."/>
            <person name="Coutinho P.M."/>
            <person name="Saito T."/>
            <person name="Elias M."/>
            <person name="Schaap P."/>
            <person name="Kay R.R."/>
            <person name="Henrissat B."/>
            <person name="Eichinger L."/>
            <person name="Rivero F."/>
            <person name="Putnam N.H."/>
            <person name="West C.M."/>
            <person name="Loomis W.F."/>
            <person name="Chisholm R.L."/>
            <person name="Shaulsky G."/>
            <person name="Strassmann J.E."/>
            <person name="Queller D.C."/>
            <person name="Kuspa A."/>
            <person name="Grigoriev I.V."/>
        </authorList>
    </citation>
    <scope>NUCLEOTIDE SEQUENCE [LARGE SCALE GENOMIC DNA]</scope>
    <source>
        <strain evidence="2">QSDP1</strain>
    </source>
</reference>
<protein>
    <submittedName>
        <fullName evidence="1">Expressed protein</fullName>
    </submittedName>
</protein>
<organism evidence="1 2">
    <name type="scientific">Dictyostelium purpureum</name>
    <name type="common">Slime mold</name>
    <dbReference type="NCBI Taxonomy" id="5786"/>
    <lineage>
        <taxon>Eukaryota</taxon>
        <taxon>Amoebozoa</taxon>
        <taxon>Evosea</taxon>
        <taxon>Eumycetozoa</taxon>
        <taxon>Dictyostelia</taxon>
        <taxon>Dictyosteliales</taxon>
        <taxon>Dictyosteliaceae</taxon>
        <taxon>Dictyostelium</taxon>
    </lineage>
</organism>
<gene>
    <name evidence="1" type="ORF">DICPUDRAFT_91878</name>
</gene>
<dbReference type="InParanoid" id="F0ZIK9"/>
<dbReference type="AlphaFoldDB" id="F0ZIK9"/>
<evidence type="ECO:0000313" key="1">
    <source>
        <dbReference type="EMBL" id="EGC36244.1"/>
    </source>
</evidence>
<sequence>MVQELNHILDTNQFDTTELNSSIHSISKSNDQKLKPIVSKILRILYSIYKLKIKKSTDIPIMYYIYFKGNPKAEQVFADRKSNNRSIHVDLFSVKKGDECVEYLKRFAKSLLEISSRDRIQELIFSSNNLELIDFLFTHFPRDLYENCYIYLKQITNIEILDYFFKNHQELMFKDNSPLWMYTDSKVIGHFEELMKQVSRNFMVKCDINKFSSNDLGKNLFENLERALNNPEVYIFEKNENDPPNSINRYRSYFVKLDSSTQDSAISILEKHIEKYGTSEYFDIKSILNNKLHQSYKLIHWIFKDLSDEYIKSHLSNQELTIKSGINKTNNHIYEIKIKVFIKWELLLFYCGRSNFLYESLVSNSLSKELLIQDLLYNKIRVHPFLNLLGCLLKLDFESEILYNSLKEVVTILKAPDFHHPEVFIVEEAGKVVLKIYKS</sequence>
<name>F0ZIK9_DICPU</name>
<keyword evidence="2" id="KW-1185">Reference proteome</keyword>
<dbReference type="GeneID" id="10501038"/>
<dbReference type="Proteomes" id="UP000001064">
    <property type="component" value="Unassembled WGS sequence"/>
</dbReference>
<dbReference type="eggNOG" id="ENOG502SEXC">
    <property type="taxonomic scope" value="Eukaryota"/>
</dbReference>
<evidence type="ECO:0000313" key="2">
    <source>
        <dbReference type="Proteomes" id="UP000001064"/>
    </source>
</evidence>
<proteinExistence type="predicted"/>